<feature type="active site" evidence="6">
    <location>
        <position position="199"/>
    </location>
</feature>
<dbReference type="PANTHER" id="PTHR42742:SF3">
    <property type="entry name" value="FRUCTOKINASE"/>
    <property type="match status" value="1"/>
</dbReference>
<proteinExistence type="predicted"/>
<dbReference type="Pfam" id="PF20511">
    <property type="entry name" value="PMI_typeI_cat"/>
    <property type="match status" value="1"/>
</dbReference>
<evidence type="ECO:0000256" key="5">
    <source>
        <dbReference type="PIRSR" id="PIRSR036894-1"/>
    </source>
</evidence>
<sequence>MRPMKNDLLYPLTFKPVYKDYPWGGSRIPETYHRNEPDGIYAESWEISDHDDGMSVVANGALAGKTIREILEGNPQGIMGTKVAGTKFPLLIKLIDAKQKLSVQVHPNDATAAEFGGEAKTEMWYMLGDNPTQVYCGLNDGVTKEVFVQAVEDGTSGETMRAVPVEKNSAIFVRGGRVHAIDEGCFILEIQQNSNTTYRIYDWGRMGNDGSPRELHIEQAINVINWNDHDNPLVEPKPLVDTDTFQCWEVLSCEYFRLEKLAFTAPLEIPMQPTTFHALFVSEGEATISWEKESLAAPAGTSILIPAALPAYTLDGNATVLRTTIP</sequence>
<dbReference type="InterPro" id="IPR051804">
    <property type="entry name" value="Carb_Metab_Reg_Kinase/Isom"/>
</dbReference>
<dbReference type="PIRSF" id="PIRSF036894">
    <property type="entry name" value="PMI_Firm_short"/>
    <property type="match status" value="1"/>
</dbReference>
<dbReference type="GO" id="GO:0008270">
    <property type="term" value="F:zinc ion binding"/>
    <property type="evidence" value="ECO:0007669"/>
    <property type="project" value="InterPro"/>
</dbReference>
<dbReference type="Gene3D" id="2.60.120.10">
    <property type="entry name" value="Jelly Rolls"/>
    <property type="match status" value="2"/>
</dbReference>
<protein>
    <recommendedName>
        <fullName evidence="3">Phosphohexomutase</fullName>
    </recommendedName>
    <alternativeName>
        <fullName evidence="4">Phosphomannose isomerase</fullName>
    </alternativeName>
</protein>
<keyword evidence="2 5" id="KW-0862">Zinc</keyword>
<feature type="binding site" evidence="5">
    <location>
        <position position="179"/>
    </location>
    <ligand>
        <name>Zn(2+)</name>
        <dbReference type="ChEBI" id="CHEBI:29105"/>
    </ligand>
</feature>
<dbReference type="InterPro" id="IPR014628">
    <property type="entry name" value="Man6P_isomerase_Firm_short"/>
</dbReference>
<dbReference type="InterPro" id="IPR049071">
    <property type="entry name" value="MPI_cupin_dom"/>
</dbReference>
<keyword evidence="10" id="KW-1185">Reference proteome</keyword>
<evidence type="ECO:0000259" key="8">
    <source>
        <dbReference type="Pfam" id="PF21621"/>
    </source>
</evidence>
<dbReference type="GO" id="GO:0005975">
    <property type="term" value="P:carbohydrate metabolic process"/>
    <property type="evidence" value="ECO:0007669"/>
    <property type="project" value="InterPro"/>
</dbReference>
<feature type="binding site" evidence="5">
    <location>
        <position position="122"/>
    </location>
    <ligand>
        <name>Zn(2+)</name>
        <dbReference type="ChEBI" id="CHEBI:29105"/>
    </ligand>
</feature>
<evidence type="ECO:0000256" key="4">
    <source>
        <dbReference type="ARBA" id="ARBA00030762"/>
    </source>
</evidence>
<feature type="domain" description="Mannose-6-phosphate isomerase cupin" evidence="8">
    <location>
        <begin position="252"/>
        <end position="323"/>
    </location>
</feature>
<reference evidence="9 10" key="1">
    <citation type="submission" date="2019-04" db="EMBL/GenBank/DDBJ databases">
        <authorList>
            <person name="Van Vliet M D."/>
        </authorList>
    </citation>
    <scope>NUCLEOTIDE SEQUENCE [LARGE SCALE GENOMIC DNA]</scope>
    <source>
        <strain evidence="9 10">F1</strain>
    </source>
</reference>
<feature type="binding site" evidence="5">
    <location>
        <position position="106"/>
    </location>
    <ligand>
        <name>Zn(2+)</name>
        <dbReference type="ChEBI" id="CHEBI:29105"/>
    </ligand>
</feature>
<comment type="cofactor">
    <cofactor evidence="5">
        <name>Zn(2+)</name>
        <dbReference type="ChEBI" id="CHEBI:29105"/>
    </cofactor>
    <text evidence="5">Binds 1 zinc ion per subunit.</text>
</comment>
<feature type="domain" description="Phosphomannose isomerase type I catalytic" evidence="7">
    <location>
        <begin position="14"/>
        <end position="114"/>
    </location>
</feature>
<gene>
    <name evidence="9" type="primary">yvyI</name>
    <name evidence="9" type="ORF">PDESU_01289</name>
</gene>
<keyword evidence="9" id="KW-0413">Isomerase</keyword>
<dbReference type="InterPro" id="IPR011051">
    <property type="entry name" value="RmlC_Cupin_sf"/>
</dbReference>
<evidence type="ECO:0000313" key="10">
    <source>
        <dbReference type="Proteomes" id="UP000366872"/>
    </source>
</evidence>
<name>A0A6C2TYQ6_PONDE</name>
<dbReference type="InterPro" id="IPR014710">
    <property type="entry name" value="RmlC-like_jellyroll"/>
</dbReference>
<evidence type="ECO:0000259" key="7">
    <source>
        <dbReference type="Pfam" id="PF20511"/>
    </source>
</evidence>
<accession>A0A6C2TYQ6</accession>
<evidence type="ECO:0000313" key="9">
    <source>
        <dbReference type="EMBL" id="VGO12735.1"/>
    </source>
</evidence>
<keyword evidence="1 5" id="KW-0479">Metal-binding</keyword>
<dbReference type="AlphaFoldDB" id="A0A6C2TYQ6"/>
<evidence type="ECO:0000256" key="1">
    <source>
        <dbReference type="ARBA" id="ARBA00022723"/>
    </source>
</evidence>
<dbReference type="PANTHER" id="PTHR42742">
    <property type="entry name" value="TRANSCRIPTIONAL REPRESSOR MPRA"/>
    <property type="match status" value="1"/>
</dbReference>
<dbReference type="GO" id="GO:0004476">
    <property type="term" value="F:mannose-6-phosphate isomerase activity"/>
    <property type="evidence" value="ECO:0007669"/>
    <property type="project" value="InterPro"/>
</dbReference>
<evidence type="ECO:0000256" key="2">
    <source>
        <dbReference type="ARBA" id="ARBA00022833"/>
    </source>
</evidence>
<organism evidence="9 10">
    <name type="scientific">Pontiella desulfatans</name>
    <dbReference type="NCBI Taxonomy" id="2750659"/>
    <lineage>
        <taxon>Bacteria</taxon>
        <taxon>Pseudomonadati</taxon>
        <taxon>Kiritimatiellota</taxon>
        <taxon>Kiritimatiellia</taxon>
        <taxon>Kiritimatiellales</taxon>
        <taxon>Pontiellaceae</taxon>
        <taxon>Pontiella</taxon>
    </lineage>
</organism>
<dbReference type="EMBL" id="CAAHFG010000001">
    <property type="protein sequence ID" value="VGO12735.1"/>
    <property type="molecule type" value="Genomic_DNA"/>
</dbReference>
<dbReference type="SUPFAM" id="SSF51182">
    <property type="entry name" value="RmlC-like cupins"/>
    <property type="match status" value="1"/>
</dbReference>
<dbReference type="Proteomes" id="UP000366872">
    <property type="component" value="Unassembled WGS sequence"/>
</dbReference>
<dbReference type="CDD" id="cd07010">
    <property type="entry name" value="cupin_PMI_type_I_N_bac"/>
    <property type="match status" value="1"/>
</dbReference>
<dbReference type="InterPro" id="IPR046457">
    <property type="entry name" value="PMI_typeI_cat"/>
</dbReference>
<evidence type="ECO:0000256" key="6">
    <source>
        <dbReference type="PIRSR" id="PIRSR036894-2"/>
    </source>
</evidence>
<evidence type="ECO:0000256" key="3">
    <source>
        <dbReference type="ARBA" id="ARBA00029741"/>
    </source>
</evidence>
<dbReference type="Pfam" id="PF21621">
    <property type="entry name" value="MPI_cupin_dom"/>
    <property type="match status" value="1"/>
</dbReference>